<reference evidence="9 10" key="1">
    <citation type="submission" date="2022-12" db="EMBL/GenBank/DDBJ databases">
        <title>Genomic features and morphological characterization of a novel Knufia sp. strain isolated from spacecraft assembly facility.</title>
        <authorList>
            <person name="Teixeira M."/>
            <person name="Chander A.M."/>
            <person name="Stajich J.E."/>
            <person name="Venkateswaran K."/>
        </authorList>
    </citation>
    <scope>NUCLEOTIDE SEQUENCE [LARGE SCALE GENOMIC DNA]</scope>
    <source>
        <strain evidence="9 10">FJI-L2-BK-P2</strain>
    </source>
</reference>
<dbReference type="GO" id="GO:0005886">
    <property type="term" value="C:plasma membrane"/>
    <property type="evidence" value="ECO:0007669"/>
    <property type="project" value="TreeGrafter"/>
</dbReference>
<dbReference type="Pfam" id="PF07690">
    <property type="entry name" value="MFS_1"/>
    <property type="match status" value="1"/>
</dbReference>
<evidence type="ECO:0000256" key="1">
    <source>
        <dbReference type="ARBA" id="ARBA00004141"/>
    </source>
</evidence>
<feature type="region of interest" description="Disordered" evidence="6">
    <location>
        <begin position="38"/>
        <end position="133"/>
    </location>
</feature>
<evidence type="ECO:0000256" key="5">
    <source>
        <dbReference type="ARBA" id="ARBA00023136"/>
    </source>
</evidence>
<evidence type="ECO:0000259" key="8">
    <source>
        <dbReference type="PROSITE" id="PS50850"/>
    </source>
</evidence>
<sequence length="665" mass="72377">MANDTLLDKSQEEDFQPKFLSRVNTFIDPGDAYAFAQISPASPIGDSSSQAHRFPSLRSDRRRHPQRFTSLRSARSVWKPRRQPTTLEIVGENSSDEDSDKGDGDLQRTSDEQVPTDDDVAAKDERPAGQDDEVTIKPLVRSDTDKPWTVFSHKTKITIIVVATIAGCFNPFTQNIFFPSISTISKDLNVSITKVNLTVTAYIIVGALAPMVIAAISDARGRRPGYVLGFGIYMLSNIGLALNSSYVGLLLLRCLQSGGSSGLGALRSGTINDVATRAEIGKYVAITSISAIVAPSIAPICGGLLAQYLGWHAIFWFLLGLSILFFVPLVLFFPETCRTVVGDGSILPPKWNRSLGDVSRRIKDTEADSPKVTPDILKAHKKIDFLGSFTIMADPETAMVLLFIGTINLGLSAQATSLTVQFEAIYGLNASQQGLLFLPQAAGSIVAAFTNAKLLDMNFRRHATKAGISVDKKKQNNLSGMNIEKARLEIALPTFLLAGLFILFYGWALEWRVKIAGPIMFLTLFSIVIGIGFGTLSVLIVDLHRTKAATASAAATFAKAGFAAAGSAFVDPVIMKIGNGWTFTIVGALYLAILPAIWYVMKTGVEMRKRRDAKEADVGVKSEKQYLSVWYRLRRWAFESVAGLVLGRRKVAPSSYETLRSDGSK</sequence>
<evidence type="ECO:0000256" key="7">
    <source>
        <dbReference type="SAM" id="Phobius"/>
    </source>
</evidence>
<dbReference type="GO" id="GO:0022857">
    <property type="term" value="F:transmembrane transporter activity"/>
    <property type="evidence" value="ECO:0007669"/>
    <property type="project" value="InterPro"/>
</dbReference>
<evidence type="ECO:0000256" key="2">
    <source>
        <dbReference type="ARBA" id="ARBA00022448"/>
    </source>
</evidence>
<organism evidence="9 10">
    <name type="scientific">Knufia fluminis</name>
    <dbReference type="NCBI Taxonomy" id="191047"/>
    <lineage>
        <taxon>Eukaryota</taxon>
        <taxon>Fungi</taxon>
        <taxon>Dikarya</taxon>
        <taxon>Ascomycota</taxon>
        <taxon>Pezizomycotina</taxon>
        <taxon>Eurotiomycetes</taxon>
        <taxon>Chaetothyriomycetidae</taxon>
        <taxon>Chaetothyriales</taxon>
        <taxon>Trichomeriaceae</taxon>
        <taxon>Knufia</taxon>
    </lineage>
</organism>
<comment type="subcellular location">
    <subcellularLocation>
        <location evidence="1">Membrane</location>
        <topology evidence="1">Multi-pass membrane protein</topology>
    </subcellularLocation>
</comment>
<proteinExistence type="predicted"/>
<dbReference type="Proteomes" id="UP001316803">
    <property type="component" value="Unassembled WGS sequence"/>
</dbReference>
<dbReference type="PANTHER" id="PTHR23502:SF51">
    <property type="entry name" value="QUINIDINE RESISTANCE PROTEIN 1-RELATED"/>
    <property type="match status" value="1"/>
</dbReference>
<keyword evidence="10" id="KW-1185">Reference proteome</keyword>
<evidence type="ECO:0000256" key="4">
    <source>
        <dbReference type="ARBA" id="ARBA00022989"/>
    </source>
</evidence>
<feature type="domain" description="Major facilitator superfamily (MFS) profile" evidence="8">
    <location>
        <begin position="159"/>
        <end position="605"/>
    </location>
</feature>
<feature type="transmembrane region" description="Helical" evidence="7">
    <location>
        <begin position="490"/>
        <end position="509"/>
    </location>
</feature>
<feature type="transmembrane region" description="Helical" evidence="7">
    <location>
        <begin position="548"/>
        <end position="569"/>
    </location>
</feature>
<dbReference type="EMBL" id="JAKLMC020000015">
    <property type="protein sequence ID" value="KAK5952477.1"/>
    <property type="molecule type" value="Genomic_DNA"/>
</dbReference>
<feature type="transmembrane region" description="Helical" evidence="7">
    <location>
        <begin position="581"/>
        <end position="601"/>
    </location>
</feature>
<accession>A0AAN8ILT4</accession>
<feature type="compositionally biased region" description="Basic and acidic residues" evidence="6">
    <location>
        <begin position="101"/>
        <end position="111"/>
    </location>
</feature>
<dbReference type="PROSITE" id="PS50850">
    <property type="entry name" value="MFS"/>
    <property type="match status" value="1"/>
</dbReference>
<keyword evidence="3 7" id="KW-0812">Transmembrane</keyword>
<name>A0AAN8ILT4_9EURO</name>
<feature type="transmembrane region" description="Helical" evidence="7">
    <location>
        <begin position="195"/>
        <end position="216"/>
    </location>
</feature>
<keyword evidence="2" id="KW-0813">Transport</keyword>
<gene>
    <name evidence="9" type="ORF">OHC33_006520</name>
</gene>
<feature type="compositionally biased region" description="Basic and acidic residues" evidence="6">
    <location>
        <begin position="120"/>
        <end position="129"/>
    </location>
</feature>
<feature type="transmembrane region" description="Helical" evidence="7">
    <location>
        <begin position="283"/>
        <end position="308"/>
    </location>
</feature>
<evidence type="ECO:0000313" key="10">
    <source>
        <dbReference type="Proteomes" id="UP001316803"/>
    </source>
</evidence>
<comment type="caution">
    <text evidence="9">The sequence shown here is derived from an EMBL/GenBank/DDBJ whole genome shotgun (WGS) entry which is preliminary data.</text>
</comment>
<dbReference type="InterPro" id="IPR011701">
    <property type="entry name" value="MFS"/>
</dbReference>
<dbReference type="AlphaFoldDB" id="A0AAN8ILT4"/>
<dbReference type="InterPro" id="IPR036259">
    <property type="entry name" value="MFS_trans_sf"/>
</dbReference>
<keyword evidence="4 7" id="KW-1133">Transmembrane helix</keyword>
<evidence type="ECO:0000256" key="3">
    <source>
        <dbReference type="ARBA" id="ARBA00022692"/>
    </source>
</evidence>
<dbReference type="Gene3D" id="1.20.1250.20">
    <property type="entry name" value="MFS general substrate transporter like domains"/>
    <property type="match status" value="1"/>
</dbReference>
<dbReference type="PANTHER" id="PTHR23502">
    <property type="entry name" value="MAJOR FACILITATOR SUPERFAMILY"/>
    <property type="match status" value="1"/>
</dbReference>
<feature type="transmembrane region" description="Helical" evidence="7">
    <location>
        <begin position="228"/>
        <end position="252"/>
    </location>
</feature>
<dbReference type="SUPFAM" id="SSF103473">
    <property type="entry name" value="MFS general substrate transporter"/>
    <property type="match status" value="1"/>
</dbReference>
<feature type="transmembrane region" description="Helical" evidence="7">
    <location>
        <begin position="314"/>
        <end position="333"/>
    </location>
</feature>
<evidence type="ECO:0000313" key="9">
    <source>
        <dbReference type="EMBL" id="KAK5952477.1"/>
    </source>
</evidence>
<keyword evidence="5 7" id="KW-0472">Membrane</keyword>
<feature type="transmembrane region" description="Helical" evidence="7">
    <location>
        <begin position="515"/>
        <end position="541"/>
    </location>
</feature>
<protein>
    <recommendedName>
        <fullName evidence="8">Major facilitator superfamily (MFS) profile domain-containing protein</fullName>
    </recommendedName>
</protein>
<evidence type="ECO:0000256" key="6">
    <source>
        <dbReference type="SAM" id="MobiDB-lite"/>
    </source>
</evidence>
<dbReference type="InterPro" id="IPR020846">
    <property type="entry name" value="MFS_dom"/>
</dbReference>